<dbReference type="EMBL" id="MU119043">
    <property type="protein sequence ID" value="KAF9641869.1"/>
    <property type="molecule type" value="Genomic_DNA"/>
</dbReference>
<evidence type="ECO:0000313" key="2">
    <source>
        <dbReference type="Proteomes" id="UP000886501"/>
    </source>
</evidence>
<feature type="non-terminal residue" evidence="1">
    <location>
        <position position="1"/>
    </location>
</feature>
<dbReference type="Proteomes" id="UP000886501">
    <property type="component" value="Unassembled WGS sequence"/>
</dbReference>
<keyword evidence="2" id="KW-1185">Reference proteome</keyword>
<evidence type="ECO:0000313" key="1">
    <source>
        <dbReference type="EMBL" id="KAF9641869.1"/>
    </source>
</evidence>
<accession>A0ACB6YXD3</accession>
<protein>
    <submittedName>
        <fullName evidence="1">Uncharacterized protein</fullName>
    </submittedName>
</protein>
<sequence>QHPLHSRFRYQIVYTERGVSLYNITSLSETFEYLTQVTDGLLLLHKAGFVHRDLSPGNIIVVNRKAKISDLEFAKARKVADLQSLTEQRMGSSQAIVDTCTGTLNFTAVEVVEGCYMFTLLGMMEQTRTFLYTPLHDYESVWWIATWVIFSCTSNTATDSTATRNRLFMHRASSFKDHTFRRYGSALPEELQPLVKILDDMRKTLCREYIAYEGSFDRSLILDMVPALITHLQDLVEVAKGIGIEPLQEDGGEAVGGGKIESNKGVTGDGAGGWWNSNSPQVVPGFIHNYVE</sequence>
<proteinExistence type="predicted"/>
<comment type="caution">
    <text evidence="1">The sequence shown here is derived from an EMBL/GenBank/DDBJ whole genome shotgun (WGS) entry which is preliminary data.</text>
</comment>
<organism evidence="1 2">
    <name type="scientific">Thelephora ganbajun</name>
    <name type="common">Ganba fungus</name>
    <dbReference type="NCBI Taxonomy" id="370292"/>
    <lineage>
        <taxon>Eukaryota</taxon>
        <taxon>Fungi</taxon>
        <taxon>Dikarya</taxon>
        <taxon>Basidiomycota</taxon>
        <taxon>Agaricomycotina</taxon>
        <taxon>Agaricomycetes</taxon>
        <taxon>Thelephorales</taxon>
        <taxon>Thelephoraceae</taxon>
        <taxon>Thelephora</taxon>
    </lineage>
</organism>
<reference evidence="1" key="1">
    <citation type="submission" date="2019-10" db="EMBL/GenBank/DDBJ databases">
        <authorList>
            <consortium name="DOE Joint Genome Institute"/>
            <person name="Kuo A."/>
            <person name="Miyauchi S."/>
            <person name="Kiss E."/>
            <person name="Drula E."/>
            <person name="Kohler A."/>
            <person name="Sanchez-Garcia M."/>
            <person name="Andreopoulos B."/>
            <person name="Barry K.W."/>
            <person name="Bonito G."/>
            <person name="Buee M."/>
            <person name="Carver A."/>
            <person name="Chen C."/>
            <person name="Cichocki N."/>
            <person name="Clum A."/>
            <person name="Culley D."/>
            <person name="Crous P.W."/>
            <person name="Fauchery L."/>
            <person name="Girlanda M."/>
            <person name="Hayes R."/>
            <person name="Keri Z."/>
            <person name="Labutti K."/>
            <person name="Lipzen A."/>
            <person name="Lombard V."/>
            <person name="Magnuson J."/>
            <person name="Maillard F."/>
            <person name="Morin E."/>
            <person name="Murat C."/>
            <person name="Nolan M."/>
            <person name="Ohm R."/>
            <person name="Pangilinan J."/>
            <person name="Pereira M."/>
            <person name="Perotto S."/>
            <person name="Peter M."/>
            <person name="Riley R."/>
            <person name="Sitrit Y."/>
            <person name="Stielow B."/>
            <person name="Szollosi G."/>
            <person name="Zifcakova L."/>
            <person name="Stursova M."/>
            <person name="Spatafora J.W."/>
            <person name="Tedersoo L."/>
            <person name="Vaario L.-M."/>
            <person name="Yamada A."/>
            <person name="Yan M."/>
            <person name="Wang P."/>
            <person name="Xu J."/>
            <person name="Bruns T."/>
            <person name="Baldrian P."/>
            <person name="Vilgalys R."/>
            <person name="Henrissat B."/>
            <person name="Grigoriev I.V."/>
            <person name="Hibbett D."/>
            <person name="Nagy L.G."/>
            <person name="Martin F.M."/>
        </authorList>
    </citation>
    <scope>NUCLEOTIDE SEQUENCE</scope>
    <source>
        <strain evidence="1">P2</strain>
    </source>
</reference>
<gene>
    <name evidence="1" type="ORF">BDM02DRAFT_3194391</name>
</gene>
<name>A0ACB6YXD3_THEGA</name>
<reference evidence="1" key="2">
    <citation type="journal article" date="2020" name="Nat. Commun.">
        <title>Large-scale genome sequencing of mycorrhizal fungi provides insights into the early evolution of symbiotic traits.</title>
        <authorList>
            <person name="Miyauchi S."/>
            <person name="Kiss E."/>
            <person name="Kuo A."/>
            <person name="Drula E."/>
            <person name="Kohler A."/>
            <person name="Sanchez-Garcia M."/>
            <person name="Morin E."/>
            <person name="Andreopoulos B."/>
            <person name="Barry K.W."/>
            <person name="Bonito G."/>
            <person name="Buee M."/>
            <person name="Carver A."/>
            <person name="Chen C."/>
            <person name="Cichocki N."/>
            <person name="Clum A."/>
            <person name="Culley D."/>
            <person name="Crous P.W."/>
            <person name="Fauchery L."/>
            <person name="Girlanda M."/>
            <person name="Hayes R.D."/>
            <person name="Keri Z."/>
            <person name="LaButti K."/>
            <person name="Lipzen A."/>
            <person name="Lombard V."/>
            <person name="Magnuson J."/>
            <person name="Maillard F."/>
            <person name="Murat C."/>
            <person name="Nolan M."/>
            <person name="Ohm R.A."/>
            <person name="Pangilinan J."/>
            <person name="Pereira M.F."/>
            <person name="Perotto S."/>
            <person name="Peter M."/>
            <person name="Pfister S."/>
            <person name="Riley R."/>
            <person name="Sitrit Y."/>
            <person name="Stielow J.B."/>
            <person name="Szollosi G."/>
            <person name="Zifcakova L."/>
            <person name="Stursova M."/>
            <person name="Spatafora J.W."/>
            <person name="Tedersoo L."/>
            <person name="Vaario L.M."/>
            <person name="Yamada A."/>
            <person name="Yan M."/>
            <person name="Wang P."/>
            <person name="Xu J."/>
            <person name="Bruns T."/>
            <person name="Baldrian P."/>
            <person name="Vilgalys R."/>
            <person name="Dunand C."/>
            <person name="Henrissat B."/>
            <person name="Grigoriev I.V."/>
            <person name="Hibbett D."/>
            <person name="Nagy L.G."/>
            <person name="Martin F.M."/>
        </authorList>
    </citation>
    <scope>NUCLEOTIDE SEQUENCE</scope>
    <source>
        <strain evidence="1">P2</strain>
    </source>
</reference>